<dbReference type="InterPro" id="IPR027443">
    <property type="entry name" value="IPNS-like_sf"/>
</dbReference>
<reference evidence="1" key="1">
    <citation type="submission" date="2020-04" db="EMBL/GenBank/DDBJ databases">
        <title>Genome Assembly and Annotation of Botryosphaeria dothidea sdau 11-99, a Latent Pathogen of Apple Fruit Ring Rot in China.</title>
        <authorList>
            <person name="Yu C."/>
            <person name="Diao Y."/>
            <person name="Lu Q."/>
            <person name="Zhao J."/>
            <person name="Cui S."/>
            <person name="Peng C."/>
            <person name="He B."/>
            <person name="Liu H."/>
        </authorList>
    </citation>
    <scope>NUCLEOTIDE SEQUENCE [LARGE SCALE GENOMIC DNA]</scope>
    <source>
        <strain evidence="1">Sdau11-99</strain>
    </source>
</reference>
<dbReference type="Gene3D" id="2.60.120.330">
    <property type="entry name" value="B-lactam Antibiotic, Isopenicillin N Synthase, Chain"/>
    <property type="match status" value="1"/>
</dbReference>
<gene>
    <name evidence="1" type="ORF">GTA08_BOTSDO00123</name>
</gene>
<keyword evidence="2" id="KW-1185">Reference proteome</keyword>
<comment type="caution">
    <text evidence="1">The sequence shown here is derived from an EMBL/GenBank/DDBJ whole genome shotgun (WGS) entry which is preliminary data.</text>
</comment>
<dbReference type="EMBL" id="WWBZ02000001">
    <property type="protein sequence ID" value="KAF4312989.1"/>
    <property type="molecule type" value="Genomic_DNA"/>
</dbReference>
<protein>
    <submittedName>
        <fullName evidence="1">Clavaminate synthase-like protein</fullName>
    </submittedName>
</protein>
<dbReference type="AlphaFoldDB" id="A0A8H4J5G2"/>
<name>A0A8H4J5G2_9PEZI</name>
<dbReference type="Proteomes" id="UP000572817">
    <property type="component" value="Unassembled WGS sequence"/>
</dbReference>
<dbReference type="OrthoDB" id="406156at2759"/>
<sequence length="70" mass="7839">MASQGTRPLLPKFTPAAPTKEKLDWIELVNIDLGKYDDPITRKELARDLLTTATYHGFLTISNHGISDEL</sequence>
<evidence type="ECO:0000313" key="2">
    <source>
        <dbReference type="Proteomes" id="UP000572817"/>
    </source>
</evidence>
<dbReference type="SUPFAM" id="SSF51197">
    <property type="entry name" value="Clavaminate synthase-like"/>
    <property type="match status" value="1"/>
</dbReference>
<organism evidence="1 2">
    <name type="scientific">Botryosphaeria dothidea</name>
    <dbReference type="NCBI Taxonomy" id="55169"/>
    <lineage>
        <taxon>Eukaryota</taxon>
        <taxon>Fungi</taxon>
        <taxon>Dikarya</taxon>
        <taxon>Ascomycota</taxon>
        <taxon>Pezizomycotina</taxon>
        <taxon>Dothideomycetes</taxon>
        <taxon>Dothideomycetes incertae sedis</taxon>
        <taxon>Botryosphaeriales</taxon>
        <taxon>Botryosphaeriaceae</taxon>
        <taxon>Botryosphaeria</taxon>
    </lineage>
</organism>
<accession>A0A8H4J5G2</accession>
<proteinExistence type="predicted"/>
<evidence type="ECO:0000313" key="1">
    <source>
        <dbReference type="EMBL" id="KAF4312989.1"/>
    </source>
</evidence>